<dbReference type="PANTHER" id="PTHR28041">
    <property type="entry name" value="54S RIBOSOMAL PROTEIN L25, MITOCHONDRIAL"/>
    <property type="match status" value="1"/>
</dbReference>
<keyword evidence="3" id="KW-1185">Reference proteome</keyword>
<reference evidence="2" key="1">
    <citation type="submission" date="2023-06" db="EMBL/GenBank/DDBJ databases">
        <title>Conoideocrella luteorostrata (Hypocreales: Clavicipitaceae), a potential biocontrol fungus for elongate hemlock scale in United States Christmas tree production areas.</title>
        <authorList>
            <person name="Barrett H."/>
            <person name="Lovett B."/>
            <person name="Macias A.M."/>
            <person name="Stajich J.E."/>
            <person name="Kasson M.T."/>
        </authorList>
    </citation>
    <scope>NUCLEOTIDE SEQUENCE</scope>
    <source>
        <strain evidence="2">ARSEF 14590</strain>
    </source>
</reference>
<dbReference type="GO" id="GO:0003735">
    <property type="term" value="F:structural constituent of ribosome"/>
    <property type="evidence" value="ECO:0007669"/>
    <property type="project" value="InterPro"/>
</dbReference>
<evidence type="ECO:0000259" key="1">
    <source>
        <dbReference type="Pfam" id="PF18126"/>
    </source>
</evidence>
<evidence type="ECO:0000313" key="3">
    <source>
        <dbReference type="Proteomes" id="UP001251528"/>
    </source>
</evidence>
<keyword evidence="2" id="KW-0687">Ribonucleoprotein</keyword>
<dbReference type="EMBL" id="JASWJB010000071">
    <property type="protein sequence ID" value="KAK2601738.1"/>
    <property type="molecule type" value="Genomic_DNA"/>
</dbReference>
<dbReference type="Pfam" id="PF18126">
    <property type="entry name" value="Mitoc_mL59"/>
    <property type="match status" value="1"/>
</dbReference>
<name>A0AAJ0FUF6_9HYPO</name>
<evidence type="ECO:0000313" key="2">
    <source>
        <dbReference type="EMBL" id="KAK2601738.1"/>
    </source>
</evidence>
<dbReference type="AlphaFoldDB" id="A0AAJ0FUF6"/>
<dbReference type="InterPro" id="IPR037507">
    <property type="entry name" value="Ribosomal_mL59"/>
</dbReference>
<sequence>MASATKYSQLAKTLPEPLLRFFARWPPASLQPTGAAPTHFQQQRPDPFRFIKHPVTGKWQDPVYSSRRQAQLVQMAREHGIEELLPETTKGTEYRLAHRVEHGLRVKGTGVGQKVKGHIHERHMIAKMEDRRKAMMEMPKLIKAWKRVGKRNWTKWPK</sequence>
<accession>A0AAJ0FUF6</accession>
<dbReference type="PANTHER" id="PTHR28041:SF1">
    <property type="entry name" value="LARGE RIBOSOMAL SUBUNIT PROTEIN ML59"/>
    <property type="match status" value="1"/>
</dbReference>
<dbReference type="Proteomes" id="UP001251528">
    <property type="component" value="Unassembled WGS sequence"/>
</dbReference>
<keyword evidence="2" id="KW-0689">Ribosomal protein</keyword>
<proteinExistence type="predicted"/>
<organism evidence="2 3">
    <name type="scientific">Conoideocrella luteorostrata</name>
    <dbReference type="NCBI Taxonomy" id="1105319"/>
    <lineage>
        <taxon>Eukaryota</taxon>
        <taxon>Fungi</taxon>
        <taxon>Dikarya</taxon>
        <taxon>Ascomycota</taxon>
        <taxon>Pezizomycotina</taxon>
        <taxon>Sordariomycetes</taxon>
        <taxon>Hypocreomycetidae</taxon>
        <taxon>Hypocreales</taxon>
        <taxon>Clavicipitaceae</taxon>
        <taxon>Conoideocrella</taxon>
    </lineage>
</organism>
<feature type="domain" description="Large ribosomal subunit protein mL59" evidence="1">
    <location>
        <begin position="17"/>
        <end position="146"/>
    </location>
</feature>
<protein>
    <submittedName>
        <fullName evidence="2">54S ribosomal protein L25, mitochondrial</fullName>
    </submittedName>
</protein>
<dbReference type="GO" id="GO:0005762">
    <property type="term" value="C:mitochondrial large ribosomal subunit"/>
    <property type="evidence" value="ECO:0007669"/>
    <property type="project" value="InterPro"/>
</dbReference>
<dbReference type="InterPro" id="IPR040922">
    <property type="entry name" value="Ribosomal_mL59_dom"/>
</dbReference>
<comment type="caution">
    <text evidence="2">The sequence shown here is derived from an EMBL/GenBank/DDBJ whole genome shotgun (WGS) entry which is preliminary data.</text>
</comment>
<gene>
    <name evidence="2" type="primary">MRPL25</name>
    <name evidence="2" type="ORF">QQS21_004726</name>
</gene>